<gene>
    <name evidence="3" type="ORF">GO499_16735</name>
</gene>
<dbReference type="Proteomes" id="UP000464495">
    <property type="component" value="Chromosome"/>
</dbReference>
<dbReference type="AlphaFoldDB" id="A0A6P1T7Y7"/>
<dbReference type="GO" id="GO:0003824">
    <property type="term" value="F:catalytic activity"/>
    <property type="evidence" value="ECO:0007669"/>
    <property type="project" value="InterPro"/>
</dbReference>
<dbReference type="InterPro" id="IPR040442">
    <property type="entry name" value="Pyrv_kinase-like_dom_sf"/>
</dbReference>
<dbReference type="RefSeq" id="WP_161863247.1">
    <property type="nucleotide sequence ID" value="NZ_CP046620.1"/>
</dbReference>
<dbReference type="KEGG" id="amaq:GO499_16735"/>
<dbReference type="InterPro" id="IPR005000">
    <property type="entry name" value="Aldolase/citrate-lyase_domain"/>
</dbReference>
<dbReference type="Pfam" id="PF03328">
    <property type="entry name" value="HpcH_HpaI"/>
    <property type="match status" value="1"/>
</dbReference>
<name>A0A6P1T7Y7_9RHOB</name>
<dbReference type="InterPro" id="IPR015813">
    <property type="entry name" value="Pyrv/PenolPyrv_kinase-like_dom"/>
</dbReference>
<proteinExistence type="predicted"/>
<keyword evidence="1" id="KW-0479">Metal-binding</keyword>
<evidence type="ECO:0000313" key="3">
    <source>
        <dbReference type="EMBL" id="QHQ36702.1"/>
    </source>
</evidence>
<organism evidence="3 4">
    <name type="scientific">Algicella marina</name>
    <dbReference type="NCBI Taxonomy" id="2683284"/>
    <lineage>
        <taxon>Bacteria</taxon>
        <taxon>Pseudomonadati</taxon>
        <taxon>Pseudomonadota</taxon>
        <taxon>Alphaproteobacteria</taxon>
        <taxon>Rhodobacterales</taxon>
        <taxon>Paracoccaceae</taxon>
        <taxon>Algicella</taxon>
    </lineage>
</organism>
<evidence type="ECO:0000313" key="4">
    <source>
        <dbReference type="Proteomes" id="UP000464495"/>
    </source>
</evidence>
<sequence>MNLRTLMVVSDPAISAYVAAHGVDRLFVDLEWMGKAERQPGDTWKSRLTPEGVSAIRNAAPEAEMMVRVNPFHEGTHTEVDDAIARGADVLMLPMFRDAETVARFRDMVAGRAGIMPLVETKSALGAMPEIAALAPESLYIGLNDLHLDLGMKFMFQPLADGMLDDPCASLRAAGVPFGIGGIARVGQGAIPAEMVLAEHARLGSEWVILSRGFHDRAASVSDLEMQGFGAAVQALKDYAAALTGADDLDRRHDEFTRTVGDLVARL</sequence>
<evidence type="ECO:0000256" key="1">
    <source>
        <dbReference type="ARBA" id="ARBA00022723"/>
    </source>
</evidence>
<protein>
    <submittedName>
        <fullName evidence="3">Aldolase</fullName>
    </submittedName>
</protein>
<dbReference type="Gene3D" id="3.20.20.60">
    <property type="entry name" value="Phosphoenolpyruvate-binding domains"/>
    <property type="match status" value="2"/>
</dbReference>
<reference evidence="3 4" key="1">
    <citation type="submission" date="2019-12" db="EMBL/GenBank/DDBJ databases">
        <title>Complete genome sequence of Algicella marina strain 9Alg 56(T) isolated from the red alga Tichocarpus crinitus.</title>
        <authorList>
            <person name="Kim S.-G."/>
            <person name="Nedashkovskaya O.I."/>
        </authorList>
    </citation>
    <scope>NUCLEOTIDE SEQUENCE [LARGE SCALE GENOMIC DNA]</scope>
    <source>
        <strain evidence="3 4">9Alg 56</strain>
    </source>
</reference>
<dbReference type="GO" id="GO:0046872">
    <property type="term" value="F:metal ion binding"/>
    <property type="evidence" value="ECO:0007669"/>
    <property type="project" value="UniProtKB-KW"/>
</dbReference>
<accession>A0A6P1T7Y7</accession>
<keyword evidence="4" id="KW-1185">Reference proteome</keyword>
<evidence type="ECO:0000259" key="2">
    <source>
        <dbReference type="Pfam" id="PF03328"/>
    </source>
</evidence>
<dbReference type="SUPFAM" id="SSF51621">
    <property type="entry name" value="Phosphoenolpyruvate/pyruvate domain"/>
    <property type="match status" value="1"/>
</dbReference>
<dbReference type="EMBL" id="CP046620">
    <property type="protein sequence ID" value="QHQ36702.1"/>
    <property type="molecule type" value="Genomic_DNA"/>
</dbReference>
<feature type="domain" description="HpcH/HpaI aldolase/citrate lyase" evidence="2">
    <location>
        <begin position="11"/>
        <end position="153"/>
    </location>
</feature>